<dbReference type="Gene3D" id="1.10.630.10">
    <property type="entry name" value="Cytochrome P450"/>
    <property type="match status" value="1"/>
</dbReference>
<evidence type="ECO:0000256" key="6">
    <source>
        <dbReference type="SAM" id="Phobius"/>
    </source>
</evidence>
<keyword evidence="5" id="KW-0349">Heme</keyword>
<dbReference type="InterPro" id="IPR019791">
    <property type="entry name" value="Haem_peroxidase_animal"/>
</dbReference>
<keyword evidence="4 5" id="KW-0408">Iron</keyword>
<organism evidence="7 8">
    <name type="scientific">Xylaria multiplex</name>
    <dbReference type="NCBI Taxonomy" id="323545"/>
    <lineage>
        <taxon>Eukaryota</taxon>
        <taxon>Fungi</taxon>
        <taxon>Dikarya</taxon>
        <taxon>Ascomycota</taxon>
        <taxon>Pezizomycotina</taxon>
        <taxon>Sordariomycetes</taxon>
        <taxon>Xylariomycetidae</taxon>
        <taxon>Xylariales</taxon>
        <taxon>Xylariaceae</taxon>
        <taxon>Xylaria</taxon>
    </lineage>
</organism>
<dbReference type="GO" id="GO:0004601">
    <property type="term" value="F:peroxidase activity"/>
    <property type="evidence" value="ECO:0007669"/>
    <property type="project" value="InterPro"/>
</dbReference>
<dbReference type="Gene3D" id="1.10.640.10">
    <property type="entry name" value="Haem peroxidase domain superfamily, animal type"/>
    <property type="match status" value="1"/>
</dbReference>
<dbReference type="GO" id="GO:0005506">
    <property type="term" value="F:iron ion binding"/>
    <property type="evidence" value="ECO:0007669"/>
    <property type="project" value="InterPro"/>
</dbReference>
<gene>
    <name evidence="7" type="ORF">GQX73_g5552</name>
</gene>
<proteinExistence type="predicted"/>
<dbReference type="GO" id="GO:0006979">
    <property type="term" value="P:response to oxidative stress"/>
    <property type="evidence" value="ECO:0007669"/>
    <property type="project" value="InterPro"/>
</dbReference>
<dbReference type="PRINTS" id="PR00457">
    <property type="entry name" value="ANPEROXIDASE"/>
</dbReference>
<dbReference type="GO" id="GO:0016705">
    <property type="term" value="F:oxidoreductase activity, acting on paired donors, with incorporation or reduction of molecular oxygen"/>
    <property type="evidence" value="ECO:0007669"/>
    <property type="project" value="InterPro"/>
</dbReference>
<dbReference type="InterPro" id="IPR037120">
    <property type="entry name" value="Haem_peroxidase_sf_animal"/>
</dbReference>
<dbReference type="GO" id="GO:0004497">
    <property type="term" value="F:monooxygenase activity"/>
    <property type="evidence" value="ECO:0007669"/>
    <property type="project" value="InterPro"/>
</dbReference>
<feature type="binding site" description="axial binding residue" evidence="5">
    <location>
        <position position="417"/>
    </location>
    <ligand>
        <name>heme b</name>
        <dbReference type="ChEBI" id="CHEBI:60344"/>
    </ligand>
    <ligandPart>
        <name>Fe</name>
        <dbReference type="ChEBI" id="CHEBI:18248"/>
    </ligandPart>
</feature>
<evidence type="ECO:0000256" key="4">
    <source>
        <dbReference type="ARBA" id="ARBA00023004"/>
    </source>
</evidence>
<keyword evidence="1 5" id="KW-0479">Metal-binding</keyword>
<evidence type="ECO:0000256" key="3">
    <source>
        <dbReference type="ARBA" id="ARBA00023002"/>
    </source>
</evidence>
<dbReference type="CDD" id="cd09817">
    <property type="entry name" value="linoleate_diol_synthase_like"/>
    <property type="match status" value="1"/>
</dbReference>
<feature type="transmembrane region" description="Helical" evidence="6">
    <location>
        <begin position="1355"/>
        <end position="1375"/>
    </location>
</feature>
<dbReference type="GO" id="GO:0006631">
    <property type="term" value="P:fatty acid metabolic process"/>
    <property type="evidence" value="ECO:0007669"/>
    <property type="project" value="UniProtKB-ARBA"/>
</dbReference>
<dbReference type="SUPFAM" id="SSF48264">
    <property type="entry name" value="Cytochrome P450"/>
    <property type="match status" value="1"/>
</dbReference>
<dbReference type="Pfam" id="PF03098">
    <property type="entry name" value="An_peroxidase"/>
    <property type="match status" value="1"/>
</dbReference>
<comment type="caution">
    <text evidence="7">The sequence shown here is derived from an EMBL/GenBank/DDBJ whole genome shotgun (WGS) entry which is preliminary data.</text>
</comment>
<dbReference type="GO" id="GO:0051213">
    <property type="term" value="F:dioxygenase activity"/>
    <property type="evidence" value="ECO:0007669"/>
    <property type="project" value="UniProtKB-KW"/>
</dbReference>
<dbReference type="InterPro" id="IPR050783">
    <property type="entry name" value="Oxylipin_biosynth_metab"/>
</dbReference>
<feature type="transmembrane region" description="Helical" evidence="6">
    <location>
        <begin position="1324"/>
        <end position="1343"/>
    </location>
</feature>
<dbReference type="EMBL" id="WUBL01000058">
    <property type="protein sequence ID" value="KAF2967996.1"/>
    <property type="molecule type" value="Genomic_DNA"/>
</dbReference>
<name>A0A7C8N4C6_9PEZI</name>
<keyword evidence="8" id="KW-1185">Reference proteome</keyword>
<evidence type="ECO:0000313" key="8">
    <source>
        <dbReference type="Proteomes" id="UP000481858"/>
    </source>
</evidence>
<keyword evidence="6" id="KW-0812">Transmembrane</keyword>
<protein>
    <recommendedName>
        <fullName evidence="9">Linoleate 8R-lipoxygenase</fullName>
    </recommendedName>
</protein>
<dbReference type="PANTHER" id="PTHR11903">
    <property type="entry name" value="PROSTAGLANDIN G/H SYNTHASE"/>
    <property type="match status" value="1"/>
</dbReference>
<dbReference type="Proteomes" id="UP000481858">
    <property type="component" value="Unassembled WGS sequence"/>
</dbReference>
<dbReference type="CDD" id="cd20612">
    <property type="entry name" value="CYP_LDS-like_C"/>
    <property type="match status" value="1"/>
</dbReference>
<evidence type="ECO:0000256" key="2">
    <source>
        <dbReference type="ARBA" id="ARBA00022964"/>
    </source>
</evidence>
<sequence>MASDSKFQAGEAYADPRRDAATDFLSDPLKVATELMRDYAGLRSSATIPQIVELIKELTHPAEPMDDKKGTTELLISILTSLPSTSEARRHLTNKLIDTMWGNLQHPPLTYVGGDVKYEVVGSQTSAATEPKPTDVIEFKSPDSDVILREIVPQSPDGLHHYRMPDGSFNNILQPTLGKANTPYAKAVRNTKRLQGVKPDPSLLFDLLLAREDSTFRENPAGVSAMLFYHASIIIHDIFRTSRTDMNISGVSSYLDLAPLYGSSLKDQLEIRTMKEGKLKPDTFHEKRLLGQPAGVNVLLVLYSRMHNYVADILLKINENGRFTLACPANAGPEDRAKALAKQDHDLFNTARLIVGGLYVNISLHDYLRAITNTHHTSSDWTLDPRVDITKQYDGEGVPRGVGNQVSVEFNLMYRFHSCISKKDESWINGFFLKLFPGRTEEDLKNVKWDELGKALQDFEASIPKDPSIRTFDGLERQADGRFKDEDLTRILKEAMDDPAGTFGARMVPKALKIVEILGINQARKWQIASLNEFREHFGLKRWATFSDISSDPQIAKVLEQLYTDPDMVEFYPGLLVEDPKPVEDAAKGIGITYTLGRAVLSDAVTLVRSDRFNTLDYTVSNLTSWGYNEVQQDYKTMGGSMLYKLIQRGLPGWFPYNSVAVMQPMFTRKTNAAIAKKLGTISQFTLDDPKPPPTPIVITSNAAIKAVLSNPKQYVIAWLPPLNALFPGKKDFSWYMLSGDATVNIQDRANMVKALRKAPNLHTAIHDFVARVGAELLNKETFTLTEGLNQVDIIRDIAIPLNARLLADTFYLDLKSDENPDGVHNTTDLYTHLLNLRIWGFNNNDPAQAWNRRRRAQEGAKALIDSTRKLVDEVVRGRGLGLGIATALSNTFSRKAYIKKDSLRSCGYQIVDELLAQGNSAERVTDILWLTAFGGVGAPVTMFYEVLEYFLRSENASIWAEVQSLALKGDDAGLHDYVREAQRLTSSQRNLRVAVAPGELAGKKVQPGNPIVMLLGEAGRNKAEVEDAATFNPKRKVEDVSSFGYSQHECFGKDVALAFVVGLVKLAADLRKLRPAPGPMGQVRTIYVGTEKAYLNDSWSYLSFDASTWKLHFDGHGKGAFTGEREPTKQVEMQQYYFLLKKAKEELLKASRNEAFGKRSFLPRHSTAYKSSMTSSIGAYLERFFPSRAKYDQLDEDADPVATQERWLKKYYFARVAFSSVWVAAAFTFGDSYPLAAAILLVVYPLWDAAAVLVDAQHSGGLANNHSHAINLLVSLATTVLVLIAVLMSMHWVLAVYGAWAILSGLMQLGAAVRRWKTTGAQWAQILSGAQSSLAGGFFIFQATQPMDPSIKGIAGYAAFGAFYFLVSALWLTVKGLRSQKPANEDF</sequence>
<reference evidence="7 8" key="1">
    <citation type="submission" date="2019-12" db="EMBL/GenBank/DDBJ databases">
        <title>Draft genome sequence of the ascomycete Xylaria multiplex DSM 110363.</title>
        <authorList>
            <person name="Buettner E."/>
            <person name="Kellner H."/>
        </authorList>
    </citation>
    <scope>NUCLEOTIDE SEQUENCE [LARGE SCALE GENOMIC DNA]</scope>
    <source>
        <strain evidence="7 8">DSM 110363</strain>
    </source>
</reference>
<feature type="transmembrane region" description="Helical" evidence="6">
    <location>
        <begin position="1269"/>
        <end position="1289"/>
    </location>
</feature>
<evidence type="ECO:0000256" key="5">
    <source>
        <dbReference type="PIRSR" id="PIRSR619791-2"/>
    </source>
</evidence>
<dbReference type="InParanoid" id="A0A7C8N4C6"/>
<evidence type="ECO:0008006" key="9">
    <source>
        <dbReference type="Google" id="ProtNLM"/>
    </source>
</evidence>
<evidence type="ECO:0000256" key="1">
    <source>
        <dbReference type="ARBA" id="ARBA00022723"/>
    </source>
</evidence>
<accession>A0A7C8N4C6</accession>
<keyword evidence="2" id="KW-0223">Dioxygenase</keyword>
<dbReference type="InterPro" id="IPR010255">
    <property type="entry name" value="Haem_peroxidase_sf"/>
</dbReference>
<dbReference type="GO" id="GO:0020037">
    <property type="term" value="F:heme binding"/>
    <property type="evidence" value="ECO:0007669"/>
    <property type="project" value="InterPro"/>
</dbReference>
<dbReference type="PROSITE" id="PS50292">
    <property type="entry name" value="PEROXIDASE_3"/>
    <property type="match status" value="1"/>
</dbReference>
<keyword evidence="3" id="KW-0560">Oxidoreductase</keyword>
<dbReference type="PANTHER" id="PTHR11903:SF13">
    <property type="entry name" value="LINOLEATE 10R-LIPOXYGENASE"/>
    <property type="match status" value="1"/>
</dbReference>
<dbReference type="InterPro" id="IPR034812">
    <property type="entry name" value="Ppo-like_N"/>
</dbReference>
<evidence type="ECO:0000313" key="7">
    <source>
        <dbReference type="EMBL" id="KAF2967996.1"/>
    </source>
</evidence>
<dbReference type="InterPro" id="IPR036396">
    <property type="entry name" value="Cyt_P450_sf"/>
</dbReference>
<dbReference type="SUPFAM" id="SSF48113">
    <property type="entry name" value="Heme-dependent peroxidases"/>
    <property type="match status" value="1"/>
</dbReference>
<keyword evidence="6" id="KW-1133">Transmembrane helix</keyword>
<keyword evidence="6" id="KW-0472">Membrane</keyword>
<feature type="transmembrane region" description="Helical" evidence="6">
    <location>
        <begin position="1295"/>
        <end position="1312"/>
    </location>
</feature>
<dbReference type="OrthoDB" id="823504at2759"/>